<evidence type="ECO:0000313" key="5">
    <source>
        <dbReference type="Proteomes" id="UP000235388"/>
    </source>
</evidence>
<dbReference type="Proteomes" id="UP000235388">
    <property type="component" value="Unassembled WGS sequence"/>
</dbReference>
<gene>
    <name evidence="4" type="ORF">PCANC_05547</name>
    <name evidence="3" type="ORF">PCASD_01851</name>
    <name evidence="2" type="ORF">PCASD_16659</name>
</gene>
<sequence>MPASISVARATATLPRHWSKPFPAGQVLQSDPRITKKQEAANKTRLILQTYLKSGVEPPDEVLDSLDPTNLSYDGTVSSRGSIDSIKVASAASDERKRLVRKQTRRQSLLPSFFEPTNRKSCKPSAPSTAEPVALTAAALTQHDYPAVAFLAPPARIVRRAISFAGPVPPLPIIRIVKPAPQCLDDHSNPSSRDPFYYDKVLDGMQDDRPSSPPRRRRRRISSKVDRPPSGIDQDGVTAWFADQYLAAA</sequence>
<dbReference type="EMBL" id="PGCI01000960">
    <property type="protein sequence ID" value="PLW10509.1"/>
    <property type="molecule type" value="Genomic_DNA"/>
</dbReference>
<evidence type="ECO:0000313" key="6">
    <source>
        <dbReference type="Proteomes" id="UP000235392"/>
    </source>
</evidence>
<feature type="region of interest" description="Disordered" evidence="1">
    <location>
        <begin position="202"/>
        <end position="235"/>
    </location>
</feature>
<reference evidence="5 6" key="1">
    <citation type="submission" date="2017-11" db="EMBL/GenBank/DDBJ databases">
        <title>De novo assembly and phasing of dikaryotic genomes from two isolates of Puccinia coronata f. sp. avenae, the causal agent of oat crown rust.</title>
        <authorList>
            <person name="Miller M.E."/>
            <person name="Zhang Y."/>
            <person name="Omidvar V."/>
            <person name="Sperschneider J."/>
            <person name="Schwessinger B."/>
            <person name="Raley C."/>
            <person name="Palmer J.M."/>
            <person name="Garnica D."/>
            <person name="Upadhyaya N."/>
            <person name="Rathjen J."/>
            <person name="Taylor J.M."/>
            <person name="Park R.F."/>
            <person name="Dodds P.N."/>
            <person name="Hirsch C.D."/>
            <person name="Kianian S.F."/>
            <person name="Figueroa M."/>
        </authorList>
    </citation>
    <scope>NUCLEOTIDE SEQUENCE [LARGE SCALE GENOMIC DNA]</scope>
    <source>
        <strain evidence="4">12NC29</strain>
        <strain evidence="2">12SD80</strain>
    </source>
</reference>
<evidence type="ECO:0000313" key="4">
    <source>
        <dbReference type="EMBL" id="PLW51762.1"/>
    </source>
</evidence>
<dbReference type="EMBL" id="PGCJ01000083">
    <property type="protein sequence ID" value="PLW51762.1"/>
    <property type="molecule type" value="Genomic_DNA"/>
</dbReference>
<evidence type="ECO:0000313" key="2">
    <source>
        <dbReference type="EMBL" id="PLW10509.1"/>
    </source>
</evidence>
<name>A0A2N5SBA5_9BASI</name>
<dbReference type="Proteomes" id="UP000235392">
    <property type="component" value="Unassembled WGS sequence"/>
</dbReference>
<evidence type="ECO:0000256" key="1">
    <source>
        <dbReference type="SAM" id="MobiDB-lite"/>
    </source>
</evidence>
<dbReference type="AlphaFoldDB" id="A0A2N5SBA5"/>
<comment type="caution">
    <text evidence="2">The sequence shown here is derived from an EMBL/GenBank/DDBJ whole genome shotgun (WGS) entry which is preliminary data.</text>
</comment>
<dbReference type="OrthoDB" id="2506158at2759"/>
<keyword evidence="5" id="KW-1185">Reference proteome</keyword>
<protein>
    <submittedName>
        <fullName evidence="2">Uncharacterized protein</fullName>
    </submittedName>
</protein>
<accession>A0A2N5SBA5</accession>
<organism evidence="2 6">
    <name type="scientific">Puccinia coronata f. sp. avenae</name>
    <dbReference type="NCBI Taxonomy" id="200324"/>
    <lineage>
        <taxon>Eukaryota</taxon>
        <taxon>Fungi</taxon>
        <taxon>Dikarya</taxon>
        <taxon>Basidiomycota</taxon>
        <taxon>Pucciniomycotina</taxon>
        <taxon>Pucciniomycetes</taxon>
        <taxon>Pucciniales</taxon>
        <taxon>Pucciniaceae</taxon>
        <taxon>Puccinia</taxon>
    </lineage>
</organism>
<dbReference type="EMBL" id="PGCI01000012">
    <property type="protein sequence ID" value="PLW50097.1"/>
    <property type="molecule type" value="Genomic_DNA"/>
</dbReference>
<proteinExistence type="predicted"/>
<evidence type="ECO:0000313" key="3">
    <source>
        <dbReference type="EMBL" id="PLW50097.1"/>
    </source>
</evidence>